<reference evidence="2" key="1">
    <citation type="journal article" date="2016" name="Mol. Ecol. Resour.">
        <title>Evaluation of the impact of RNA preservation methods of spiders for de novo transcriptome assembly.</title>
        <authorList>
            <person name="Kono N."/>
            <person name="Nakamura H."/>
            <person name="Ito Y."/>
            <person name="Tomita M."/>
            <person name="Arakawa K."/>
        </authorList>
    </citation>
    <scope>NUCLEOTIDE SEQUENCE</scope>
    <source>
        <tissue evidence="2">Whole body</tissue>
    </source>
</reference>
<keyword evidence="1" id="KW-0812">Transmembrane</keyword>
<keyword evidence="1" id="KW-1133">Transmembrane helix</keyword>
<keyword evidence="1" id="KW-0472">Membrane</keyword>
<evidence type="ECO:0000313" key="2">
    <source>
        <dbReference type="EMBL" id="LAA11565.1"/>
    </source>
</evidence>
<sequence>MNEPFDEDISWNLFIHQYYWAFVLIVVLALFVLCLLLWYMRRCRREPRYEYTALADENILHDRLEMDRKMQKDSDRNMSTIRCQYYLRGSTRYVFLRHLPDMGSRLDKNWFLVRDTTTRTERLLTMTPMAEICPMRYNADTRQVLLELFLALQHPYIYPVLDFDR</sequence>
<accession>A0A2L2YW27</accession>
<proteinExistence type="evidence at transcript level"/>
<protein>
    <submittedName>
        <fullName evidence="2">Slowpoke-binding protein</fullName>
    </submittedName>
</protein>
<name>A0A2L2YW27_PARTP</name>
<dbReference type="AlphaFoldDB" id="A0A2L2YW27"/>
<dbReference type="OrthoDB" id="10045021at2759"/>
<feature type="transmembrane region" description="Helical" evidence="1">
    <location>
        <begin position="18"/>
        <end position="39"/>
    </location>
</feature>
<dbReference type="EMBL" id="IAAA01050219">
    <property type="protein sequence ID" value="LAA11565.1"/>
    <property type="molecule type" value="mRNA"/>
</dbReference>
<evidence type="ECO:0000256" key="1">
    <source>
        <dbReference type="SAM" id="Phobius"/>
    </source>
</evidence>
<organism evidence="2">
    <name type="scientific">Parasteatoda tepidariorum</name>
    <name type="common">Common house spider</name>
    <name type="synonym">Achaearanea tepidariorum</name>
    <dbReference type="NCBI Taxonomy" id="114398"/>
    <lineage>
        <taxon>Eukaryota</taxon>
        <taxon>Metazoa</taxon>
        <taxon>Ecdysozoa</taxon>
        <taxon>Arthropoda</taxon>
        <taxon>Chelicerata</taxon>
        <taxon>Arachnida</taxon>
        <taxon>Araneae</taxon>
        <taxon>Araneomorphae</taxon>
        <taxon>Entelegynae</taxon>
        <taxon>Araneoidea</taxon>
        <taxon>Theridiidae</taxon>
        <taxon>Parasteatoda</taxon>
    </lineage>
</organism>